<keyword evidence="8" id="KW-1185">Reference proteome</keyword>
<organism evidence="7 8">
    <name type="scientific">Anaeromonas frigoriresistens</name>
    <dbReference type="NCBI Taxonomy" id="2683708"/>
    <lineage>
        <taxon>Bacteria</taxon>
        <taxon>Bacillati</taxon>
        <taxon>Bacillota</taxon>
        <taxon>Tissierellia</taxon>
        <taxon>Tissierellales</taxon>
        <taxon>Thermohalobacteraceae</taxon>
        <taxon>Anaeromonas</taxon>
    </lineage>
</organism>
<feature type="compositionally biased region" description="Basic and acidic residues" evidence="5">
    <location>
        <begin position="209"/>
        <end position="220"/>
    </location>
</feature>
<evidence type="ECO:0000256" key="4">
    <source>
        <dbReference type="PROSITE-ProRule" id="PRU00510"/>
    </source>
</evidence>
<keyword evidence="1" id="KW-0479">Metal-binding</keyword>
<keyword evidence="2" id="KW-0863">Zinc-finger</keyword>
<gene>
    <name evidence="7" type="ORF">GOQ27_14705</name>
</gene>
<evidence type="ECO:0000313" key="8">
    <source>
        <dbReference type="Proteomes" id="UP000724672"/>
    </source>
</evidence>
<dbReference type="InterPro" id="IPR037187">
    <property type="entry name" value="DnaK_N"/>
</dbReference>
<evidence type="ECO:0000256" key="5">
    <source>
        <dbReference type="SAM" id="MobiDB-lite"/>
    </source>
</evidence>
<evidence type="ECO:0000256" key="2">
    <source>
        <dbReference type="ARBA" id="ARBA00022771"/>
    </source>
</evidence>
<sequence length="220" mass="25554">MNTNEMEKYKEMLIKERNEIIDTIHDLEEEHEGSLQESTNELSVYDNHPADLGTETFMQEQNINLKDREKMILNKIDIALKNIEENNYGNCVVCGKEIEEERLDIIPYTVTCIDHKEEVERAIMSDRPVEEEFLKNSFGRTNKDNSEENYVGTDGEDILQKVEEFNKIDKDPSNNGGDMFDVFDEKESGAVEDVENIPEGYYKGQLSNENREDIPDDQKE</sequence>
<reference evidence="7" key="1">
    <citation type="submission" date="2019-12" db="EMBL/GenBank/DDBJ databases">
        <title>Clostridiaceae gen. nov. sp. nov., isolated from sediment in Xinjiang, China.</title>
        <authorList>
            <person name="Zhang R."/>
        </authorList>
    </citation>
    <scope>NUCLEOTIDE SEQUENCE</scope>
    <source>
        <strain evidence="7">D2Q-11</strain>
    </source>
</reference>
<dbReference type="Pfam" id="PF01258">
    <property type="entry name" value="zf-dskA_traR"/>
    <property type="match status" value="1"/>
</dbReference>
<dbReference type="SUPFAM" id="SSF57716">
    <property type="entry name" value="Glucocorticoid receptor-like (DNA-binding domain)"/>
    <property type="match status" value="1"/>
</dbReference>
<dbReference type="AlphaFoldDB" id="A0A942Z7M6"/>
<evidence type="ECO:0000259" key="6">
    <source>
        <dbReference type="Pfam" id="PF01258"/>
    </source>
</evidence>
<dbReference type="EMBL" id="WSFT01000053">
    <property type="protein sequence ID" value="MBS4539721.1"/>
    <property type="molecule type" value="Genomic_DNA"/>
</dbReference>
<dbReference type="PANTHER" id="PTHR33823:SF4">
    <property type="entry name" value="GENERAL STRESS PROTEIN 16O"/>
    <property type="match status" value="1"/>
</dbReference>
<feature type="zinc finger region" description="dksA C4-type" evidence="4">
    <location>
        <begin position="91"/>
        <end position="115"/>
    </location>
</feature>
<dbReference type="SUPFAM" id="SSF109635">
    <property type="entry name" value="DnaK suppressor protein DksA, alpha-hairpin domain"/>
    <property type="match status" value="1"/>
</dbReference>
<dbReference type="NCBIfam" id="TIGR02890">
    <property type="entry name" value="bacill_yteA"/>
    <property type="match status" value="1"/>
</dbReference>
<dbReference type="Proteomes" id="UP000724672">
    <property type="component" value="Unassembled WGS sequence"/>
</dbReference>
<evidence type="ECO:0000256" key="1">
    <source>
        <dbReference type="ARBA" id="ARBA00022723"/>
    </source>
</evidence>
<feature type="region of interest" description="Disordered" evidence="5">
    <location>
        <begin position="170"/>
        <end position="220"/>
    </location>
</feature>
<comment type="caution">
    <text evidence="7">The sequence shown here is derived from an EMBL/GenBank/DDBJ whole genome shotgun (WGS) entry which is preliminary data.</text>
</comment>
<evidence type="ECO:0000256" key="3">
    <source>
        <dbReference type="ARBA" id="ARBA00022833"/>
    </source>
</evidence>
<dbReference type="PANTHER" id="PTHR33823">
    <property type="entry name" value="RNA POLYMERASE-BINDING TRANSCRIPTION FACTOR DKSA-RELATED"/>
    <property type="match status" value="1"/>
</dbReference>
<keyword evidence="3" id="KW-0862">Zinc</keyword>
<feature type="domain" description="Zinc finger DksA/TraR C4-type" evidence="6">
    <location>
        <begin position="87"/>
        <end position="114"/>
    </location>
</feature>
<dbReference type="GO" id="GO:0008270">
    <property type="term" value="F:zinc ion binding"/>
    <property type="evidence" value="ECO:0007669"/>
    <property type="project" value="UniProtKB-KW"/>
</dbReference>
<dbReference type="PROSITE" id="PS51128">
    <property type="entry name" value="ZF_DKSA_2"/>
    <property type="match status" value="1"/>
</dbReference>
<accession>A0A942Z7M6</accession>
<evidence type="ECO:0000313" key="7">
    <source>
        <dbReference type="EMBL" id="MBS4539721.1"/>
    </source>
</evidence>
<dbReference type="InterPro" id="IPR000962">
    <property type="entry name" value="Znf_DskA_TraR"/>
</dbReference>
<proteinExistence type="predicted"/>
<dbReference type="RefSeq" id="WP_203367638.1">
    <property type="nucleotide sequence ID" value="NZ_WSFT01000053.1"/>
</dbReference>
<dbReference type="Gene3D" id="1.20.120.910">
    <property type="entry name" value="DksA, coiled-coil domain"/>
    <property type="match status" value="1"/>
</dbReference>
<protein>
    <submittedName>
        <fullName evidence="7">TraR/DksA C4-type zinc finger protein</fullName>
    </submittedName>
</protein>
<dbReference type="InterPro" id="IPR014240">
    <property type="entry name" value="YteA"/>
</dbReference>
<name>A0A942Z7M6_9FIRM</name>